<proteinExistence type="predicted"/>
<comment type="caution">
    <text evidence="6">Lacks conserved residue(s) required for the propagation of feature annotation.</text>
</comment>
<feature type="chain" id="PRO_5005893781" evidence="7">
    <location>
        <begin position="19"/>
        <end position="434"/>
    </location>
</feature>
<evidence type="ECO:0000313" key="10">
    <source>
        <dbReference type="WBParaSite" id="SPAL_0000114300.1"/>
    </source>
</evidence>
<feature type="signal peptide" evidence="7">
    <location>
        <begin position="1"/>
        <end position="18"/>
    </location>
</feature>
<evidence type="ECO:0000256" key="2">
    <source>
        <dbReference type="ARBA" id="ARBA00022723"/>
    </source>
</evidence>
<keyword evidence="6" id="KW-1015">Disulfide bond</keyword>
<accession>A0A0N5B4Z5</accession>
<evidence type="ECO:0000256" key="6">
    <source>
        <dbReference type="PROSITE-ProRule" id="PRU00076"/>
    </source>
</evidence>
<dbReference type="GO" id="GO:0004222">
    <property type="term" value="F:metalloendopeptidase activity"/>
    <property type="evidence" value="ECO:0007669"/>
    <property type="project" value="InterPro"/>
</dbReference>
<evidence type="ECO:0000256" key="1">
    <source>
        <dbReference type="ARBA" id="ARBA00022670"/>
    </source>
</evidence>
<dbReference type="PANTHER" id="PTHR10127">
    <property type="entry name" value="DISCOIDIN, CUB, EGF, LAMININ , AND ZINC METALLOPROTEASE DOMAIN CONTAINING"/>
    <property type="match status" value="1"/>
</dbReference>
<keyword evidence="7" id="KW-0732">Signal</keyword>
<dbReference type="GO" id="GO:0046872">
    <property type="term" value="F:metal ion binding"/>
    <property type="evidence" value="ECO:0007669"/>
    <property type="project" value="UniProtKB-KW"/>
</dbReference>
<protein>
    <submittedName>
        <fullName evidence="10">EGF-like domain-containing protein</fullName>
    </submittedName>
</protein>
<keyword evidence="6" id="KW-0245">EGF-like domain</keyword>
<dbReference type="WBParaSite" id="SPAL_0000114300.1">
    <property type="protein sequence ID" value="SPAL_0000114300.1"/>
    <property type="gene ID" value="SPAL_0000114300"/>
</dbReference>
<keyword evidence="3" id="KW-0378">Hydrolase</keyword>
<dbReference type="PROSITE" id="PS50026">
    <property type="entry name" value="EGF_3"/>
    <property type="match status" value="1"/>
</dbReference>
<evidence type="ECO:0000313" key="9">
    <source>
        <dbReference type="Proteomes" id="UP000046392"/>
    </source>
</evidence>
<dbReference type="Gene3D" id="3.40.390.10">
    <property type="entry name" value="Collagenase (Catalytic Domain)"/>
    <property type="match status" value="1"/>
</dbReference>
<keyword evidence="2" id="KW-0479">Metal-binding</keyword>
<dbReference type="GO" id="GO:0006508">
    <property type="term" value="P:proteolysis"/>
    <property type="evidence" value="ECO:0007669"/>
    <property type="project" value="UniProtKB-KW"/>
</dbReference>
<keyword evidence="9" id="KW-1185">Reference proteome</keyword>
<feature type="disulfide bond" evidence="6">
    <location>
        <begin position="280"/>
        <end position="289"/>
    </location>
</feature>
<dbReference type="AlphaFoldDB" id="A0A0N5B4Z5"/>
<keyword evidence="1" id="KW-0645">Protease</keyword>
<dbReference type="InterPro" id="IPR001506">
    <property type="entry name" value="Peptidase_M12A"/>
</dbReference>
<evidence type="ECO:0000256" key="3">
    <source>
        <dbReference type="ARBA" id="ARBA00022801"/>
    </source>
</evidence>
<evidence type="ECO:0000256" key="5">
    <source>
        <dbReference type="ARBA" id="ARBA00023049"/>
    </source>
</evidence>
<evidence type="ECO:0000256" key="4">
    <source>
        <dbReference type="ARBA" id="ARBA00022833"/>
    </source>
</evidence>
<organism evidence="9 10">
    <name type="scientific">Strongyloides papillosus</name>
    <name type="common">Intestinal threadworm</name>
    <dbReference type="NCBI Taxonomy" id="174720"/>
    <lineage>
        <taxon>Eukaryota</taxon>
        <taxon>Metazoa</taxon>
        <taxon>Ecdysozoa</taxon>
        <taxon>Nematoda</taxon>
        <taxon>Chromadorea</taxon>
        <taxon>Rhabditida</taxon>
        <taxon>Tylenchina</taxon>
        <taxon>Panagrolaimomorpha</taxon>
        <taxon>Strongyloidoidea</taxon>
        <taxon>Strongyloididae</taxon>
        <taxon>Strongyloides</taxon>
    </lineage>
</organism>
<dbReference type="PANTHER" id="PTHR10127:SF780">
    <property type="entry name" value="METALLOENDOPEPTIDASE"/>
    <property type="match status" value="1"/>
</dbReference>
<feature type="domain" description="EGF-like" evidence="8">
    <location>
        <begin position="248"/>
        <end position="290"/>
    </location>
</feature>
<evidence type="ECO:0000256" key="7">
    <source>
        <dbReference type="SAM" id="SignalP"/>
    </source>
</evidence>
<dbReference type="InterPro" id="IPR024079">
    <property type="entry name" value="MetalloPept_cat_dom_sf"/>
</dbReference>
<keyword evidence="4" id="KW-0862">Zinc</keyword>
<keyword evidence="5" id="KW-0482">Metalloprotease</keyword>
<sequence>MLLIIAILLSTLLYKAQSESDVSPMMGLPPYPKKPNFIPYFFDVHVRNIVNNIVSQSVLNTDSEDEDDFYGNFKSKLRLMLEEFKNNTCLQFDETNKPADKIGINFFVSDNDKNHVELSRSKNSPTILRLTRKVYEDPFKFRYFFAKALGLMPEIQRIDRESELTIFKDSIDESFYKDYEKSTCYYSHFFESDFDFKSAAMPIDNLGFRSPSKHPKHNKIYQSYLEPYYELMLKKGYDFSFSDYRQISYMYCDFSYEENECENGGYPYIYKEDSNPECKCPRGYWKDKCQTIKDFKHQECPTPNKITANPNYQEMTLEARSSNCYINITASKSTGKVQIYARKLECNNPYRCKYNRKIDSIEIKYRDDKGVKGISLFTSQFKPIELPALSNEVTILWIFGGNDFTPKFTFQYREVIPESKWPYWMDKSFDKMIQ</sequence>
<dbReference type="Proteomes" id="UP000046392">
    <property type="component" value="Unplaced"/>
</dbReference>
<dbReference type="InterPro" id="IPR000742">
    <property type="entry name" value="EGF"/>
</dbReference>
<feature type="disulfide bond" evidence="6">
    <location>
        <begin position="261"/>
        <end position="278"/>
    </location>
</feature>
<name>A0A0N5B4Z5_STREA</name>
<dbReference type="PROSITE" id="PS01186">
    <property type="entry name" value="EGF_2"/>
    <property type="match status" value="1"/>
</dbReference>
<reference evidence="10" key="1">
    <citation type="submission" date="2017-02" db="UniProtKB">
        <authorList>
            <consortium name="WormBaseParasite"/>
        </authorList>
    </citation>
    <scope>IDENTIFICATION</scope>
</reference>
<evidence type="ECO:0000259" key="8">
    <source>
        <dbReference type="PROSITE" id="PS50026"/>
    </source>
</evidence>
<dbReference type="Pfam" id="PF01400">
    <property type="entry name" value="Astacin"/>
    <property type="match status" value="1"/>
</dbReference>